<evidence type="ECO:0000256" key="2">
    <source>
        <dbReference type="ARBA" id="ARBA00023002"/>
    </source>
</evidence>
<evidence type="ECO:0000259" key="4">
    <source>
        <dbReference type="SMART" id="SM00822"/>
    </source>
</evidence>
<dbReference type="AlphaFoldDB" id="A0A1H0YSX6"/>
<evidence type="ECO:0000256" key="1">
    <source>
        <dbReference type="ARBA" id="ARBA00006484"/>
    </source>
</evidence>
<dbReference type="Pfam" id="PF00106">
    <property type="entry name" value="adh_short"/>
    <property type="match status" value="1"/>
</dbReference>
<dbReference type="GO" id="GO:0016616">
    <property type="term" value="F:oxidoreductase activity, acting on the CH-OH group of donors, NAD or NADP as acceptor"/>
    <property type="evidence" value="ECO:0007669"/>
    <property type="project" value="UniProtKB-ARBA"/>
</dbReference>
<dbReference type="STRING" id="553311.SAMN05216231_0836"/>
<dbReference type="PROSITE" id="PS00061">
    <property type="entry name" value="ADH_SHORT"/>
    <property type="match status" value="1"/>
</dbReference>
<dbReference type="PANTHER" id="PTHR43115">
    <property type="entry name" value="DEHYDROGENASE/REDUCTASE SDR FAMILY MEMBER 11"/>
    <property type="match status" value="1"/>
</dbReference>
<keyword evidence="2" id="KW-0560">Oxidoreductase</keyword>
<comment type="similarity">
    <text evidence="1 3">Belongs to the short-chain dehydrogenases/reductases (SDR) family.</text>
</comment>
<evidence type="ECO:0000313" key="5">
    <source>
        <dbReference type="EMBL" id="SDQ18269.1"/>
    </source>
</evidence>
<dbReference type="PANTHER" id="PTHR43115:SF4">
    <property type="entry name" value="DEHYDROGENASE_REDUCTASE SDR FAMILY MEMBER 11"/>
    <property type="match status" value="1"/>
</dbReference>
<dbReference type="FunFam" id="3.40.50.720:FF:000047">
    <property type="entry name" value="NADP-dependent L-serine/L-allo-threonine dehydrogenase"/>
    <property type="match status" value="1"/>
</dbReference>
<dbReference type="Proteomes" id="UP000199444">
    <property type="component" value="Unassembled WGS sequence"/>
</dbReference>
<name>A0A1H0YSX6_9BACI</name>
<dbReference type="InterPro" id="IPR002347">
    <property type="entry name" value="SDR_fam"/>
</dbReference>
<feature type="domain" description="Ketoreductase" evidence="4">
    <location>
        <begin position="7"/>
        <end position="191"/>
    </location>
</feature>
<proteinExistence type="inferred from homology"/>
<dbReference type="InterPro" id="IPR020904">
    <property type="entry name" value="Sc_DH/Rdtase_CS"/>
</dbReference>
<dbReference type="InterPro" id="IPR057326">
    <property type="entry name" value="KR_dom"/>
</dbReference>
<accession>A0A1H0YSX6</accession>
<keyword evidence="6" id="KW-1185">Reference proteome</keyword>
<reference evidence="5 6" key="1">
    <citation type="submission" date="2016-10" db="EMBL/GenBank/DDBJ databases">
        <authorList>
            <person name="de Groot N.N."/>
        </authorList>
    </citation>
    <scope>NUCLEOTIDE SEQUENCE [LARGE SCALE GENOMIC DNA]</scope>
    <source>
        <strain evidence="5 6">CGMCC 1.10449</strain>
    </source>
</reference>
<organism evidence="5 6">
    <name type="scientific">Virgibacillus salinus</name>
    <dbReference type="NCBI Taxonomy" id="553311"/>
    <lineage>
        <taxon>Bacteria</taxon>
        <taxon>Bacillati</taxon>
        <taxon>Bacillota</taxon>
        <taxon>Bacilli</taxon>
        <taxon>Bacillales</taxon>
        <taxon>Bacillaceae</taxon>
        <taxon>Virgibacillus</taxon>
    </lineage>
</organism>
<gene>
    <name evidence="5" type="ORF">SAMN05216231_0836</name>
</gene>
<protein>
    <submittedName>
        <fullName evidence="5">NADP-dependent 3-hydroxy acid dehydrogenase YdfG</fullName>
    </submittedName>
</protein>
<dbReference type="SMART" id="SM00822">
    <property type="entry name" value="PKS_KR"/>
    <property type="match status" value="1"/>
</dbReference>
<evidence type="ECO:0000313" key="6">
    <source>
        <dbReference type="Proteomes" id="UP000199444"/>
    </source>
</evidence>
<evidence type="ECO:0000256" key="3">
    <source>
        <dbReference type="RuleBase" id="RU000363"/>
    </source>
</evidence>
<dbReference type="PRINTS" id="PR00080">
    <property type="entry name" value="SDRFAMILY"/>
</dbReference>
<dbReference type="PRINTS" id="PR00081">
    <property type="entry name" value="GDHRDH"/>
</dbReference>
<dbReference type="InterPro" id="IPR036291">
    <property type="entry name" value="NAD(P)-bd_dom_sf"/>
</dbReference>
<dbReference type="SUPFAM" id="SSF51735">
    <property type="entry name" value="NAD(P)-binding Rossmann-fold domains"/>
    <property type="match status" value="1"/>
</dbReference>
<dbReference type="Gene3D" id="3.40.50.720">
    <property type="entry name" value="NAD(P)-binding Rossmann-like Domain"/>
    <property type="match status" value="1"/>
</dbReference>
<dbReference type="EMBL" id="FNKD01000001">
    <property type="protein sequence ID" value="SDQ18269.1"/>
    <property type="molecule type" value="Genomic_DNA"/>
</dbReference>
<sequence length="247" mass="26685">MGNMTGKTIVITGASSGIGEATAEKFANEGANVVLAARREERLEEIKNKISSENGSIAIKKTDVTSREQMQELADFAIKEYGQIDVLFNNAGLMPLSFMKNLKIDEWDRMVDVNIKGVLYGVAAVLPHMLEKNAGHILTTSSVAGHEVFPSSAVYSGTKFAVRIMMEGLAKEVAQSNIRTTSISPGAVQTELTNTITDEEVLSNFKKSAGSMTPLNSEDIAEAVFYAVNQPENVDVNEVVVRPNNQG</sequence>